<dbReference type="EMBL" id="FOIN01000081">
    <property type="protein sequence ID" value="SET91070.1"/>
    <property type="molecule type" value="Genomic_DNA"/>
</dbReference>
<dbReference type="GeneID" id="78289702"/>
<evidence type="ECO:0000256" key="1">
    <source>
        <dbReference type="SAM" id="Phobius"/>
    </source>
</evidence>
<keyword evidence="3" id="KW-1185">Reference proteome</keyword>
<protein>
    <submittedName>
        <fullName evidence="2">Uncharacterized protein</fullName>
    </submittedName>
</protein>
<dbReference type="Proteomes" id="UP000198558">
    <property type="component" value="Unassembled WGS sequence"/>
</dbReference>
<feature type="transmembrane region" description="Helical" evidence="1">
    <location>
        <begin position="96"/>
        <end position="114"/>
    </location>
</feature>
<evidence type="ECO:0000313" key="3">
    <source>
        <dbReference type="Proteomes" id="UP000198558"/>
    </source>
</evidence>
<reference evidence="3" key="1">
    <citation type="submission" date="2016-10" db="EMBL/GenBank/DDBJ databases">
        <authorList>
            <person name="Varghese N."/>
            <person name="Submissions S."/>
        </authorList>
    </citation>
    <scope>NUCLEOTIDE SEQUENCE [LARGE SCALE GENOMIC DNA]</scope>
    <source>
        <strain evidence="3">DSM 1551</strain>
    </source>
</reference>
<dbReference type="RefSeq" id="WP_092357149.1">
    <property type="nucleotide sequence ID" value="NZ_FOIN01000081.1"/>
</dbReference>
<accession>A0A1I0I394</accession>
<keyword evidence="1" id="KW-0812">Transmembrane</keyword>
<feature type="transmembrane region" description="Helical" evidence="1">
    <location>
        <begin position="12"/>
        <end position="32"/>
    </location>
</feature>
<organism evidence="2 3">
    <name type="scientific">Thomasclavelia cocleata</name>
    <dbReference type="NCBI Taxonomy" id="69824"/>
    <lineage>
        <taxon>Bacteria</taxon>
        <taxon>Bacillati</taxon>
        <taxon>Bacillota</taxon>
        <taxon>Erysipelotrichia</taxon>
        <taxon>Erysipelotrichales</taxon>
        <taxon>Coprobacillaceae</taxon>
        <taxon>Thomasclavelia</taxon>
    </lineage>
</organism>
<proteinExistence type="predicted"/>
<gene>
    <name evidence="2" type="ORF">SAMN04489758_1814</name>
</gene>
<evidence type="ECO:0000313" key="2">
    <source>
        <dbReference type="EMBL" id="SET91070.1"/>
    </source>
</evidence>
<feature type="transmembrane region" description="Helical" evidence="1">
    <location>
        <begin position="52"/>
        <end position="75"/>
    </location>
</feature>
<dbReference type="OrthoDB" id="1644942at2"/>
<feature type="transmembrane region" description="Helical" evidence="1">
    <location>
        <begin position="120"/>
        <end position="136"/>
    </location>
</feature>
<keyword evidence="1" id="KW-0472">Membrane</keyword>
<name>A0A1I0I394_9FIRM</name>
<dbReference type="AlphaFoldDB" id="A0A1I0I394"/>
<keyword evidence="1" id="KW-1133">Transmembrane helix</keyword>
<sequence>MDKLKKDFIIFYLARNALVTLIITLCSFVYDFSNYFNMTVVRAIIKIFTDNFYITTYFLLLWILNYLLFEMYKIIMDTFRNEDKTHAKIIINGKRLVSYGTVIPLIILIIISMINFNQLFKINFILLTLFMLIRSIKEEIKYYKK</sequence>